<feature type="transmembrane region" description="Helical" evidence="6">
    <location>
        <begin position="435"/>
        <end position="460"/>
    </location>
</feature>
<gene>
    <name evidence="7" type="ORF">HH304_10375</name>
</gene>
<evidence type="ECO:0000256" key="4">
    <source>
        <dbReference type="ARBA" id="ARBA00022989"/>
    </source>
</evidence>
<accession>A0A848IZU7</accession>
<organism evidence="7 8">
    <name type="scientific">Marinigracilibium pacificum</name>
    <dbReference type="NCBI Taxonomy" id="2729599"/>
    <lineage>
        <taxon>Bacteria</taxon>
        <taxon>Pseudomonadati</taxon>
        <taxon>Bacteroidota</taxon>
        <taxon>Cytophagia</taxon>
        <taxon>Cytophagales</taxon>
        <taxon>Flammeovirgaceae</taxon>
        <taxon>Marinigracilibium</taxon>
    </lineage>
</organism>
<feature type="transmembrane region" description="Helical" evidence="6">
    <location>
        <begin position="234"/>
        <end position="255"/>
    </location>
</feature>
<keyword evidence="8" id="KW-1185">Reference proteome</keyword>
<evidence type="ECO:0000256" key="3">
    <source>
        <dbReference type="ARBA" id="ARBA00022692"/>
    </source>
</evidence>
<feature type="transmembrane region" description="Helical" evidence="6">
    <location>
        <begin position="311"/>
        <end position="329"/>
    </location>
</feature>
<evidence type="ECO:0000256" key="2">
    <source>
        <dbReference type="ARBA" id="ARBA00022475"/>
    </source>
</evidence>
<dbReference type="Pfam" id="PF13440">
    <property type="entry name" value="Polysacc_synt_3"/>
    <property type="match status" value="1"/>
</dbReference>
<feature type="transmembrane region" description="Helical" evidence="6">
    <location>
        <begin position="20"/>
        <end position="41"/>
    </location>
</feature>
<dbReference type="RefSeq" id="WP_169681127.1">
    <property type="nucleotide sequence ID" value="NZ_JABBNU010000006.1"/>
</dbReference>
<dbReference type="AlphaFoldDB" id="A0A848IZU7"/>
<feature type="transmembrane region" description="Helical" evidence="6">
    <location>
        <begin position="163"/>
        <end position="180"/>
    </location>
</feature>
<feature type="transmembrane region" description="Helical" evidence="6">
    <location>
        <begin position="349"/>
        <end position="371"/>
    </location>
</feature>
<feature type="transmembrane region" description="Helical" evidence="6">
    <location>
        <begin position="128"/>
        <end position="151"/>
    </location>
</feature>
<reference evidence="7 8" key="1">
    <citation type="submission" date="2020-04" db="EMBL/GenBank/DDBJ databases">
        <title>Flammeovirgaceae bacterium KN852 isolated from deep sea.</title>
        <authorList>
            <person name="Zhang D.-C."/>
        </authorList>
    </citation>
    <scope>NUCLEOTIDE SEQUENCE [LARGE SCALE GENOMIC DNA]</scope>
    <source>
        <strain evidence="7 8">KN852</strain>
    </source>
</reference>
<comment type="subcellular location">
    <subcellularLocation>
        <location evidence="1">Cell membrane</location>
        <topology evidence="1">Multi-pass membrane protein</topology>
    </subcellularLocation>
</comment>
<comment type="caution">
    <text evidence="7">The sequence shown here is derived from an EMBL/GenBank/DDBJ whole genome shotgun (WGS) entry which is preliminary data.</text>
</comment>
<proteinExistence type="predicted"/>
<keyword evidence="4 6" id="KW-1133">Transmembrane helix</keyword>
<feature type="transmembrane region" description="Helical" evidence="6">
    <location>
        <begin position="378"/>
        <end position="396"/>
    </location>
</feature>
<protein>
    <submittedName>
        <fullName evidence="7">Oligosaccharide flippase family protein</fullName>
    </submittedName>
</protein>
<dbReference type="EMBL" id="JABBNU010000006">
    <property type="protein sequence ID" value="NMM48805.1"/>
    <property type="molecule type" value="Genomic_DNA"/>
</dbReference>
<dbReference type="Proteomes" id="UP000559010">
    <property type="component" value="Unassembled WGS sequence"/>
</dbReference>
<keyword evidence="3 6" id="KW-0812">Transmembrane</keyword>
<feature type="transmembrane region" description="Helical" evidence="6">
    <location>
        <begin position="186"/>
        <end position="204"/>
    </location>
</feature>
<dbReference type="PANTHER" id="PTHR30250:SF28">
    <property type="entry name" value="POLYSACCHARIDE BIOSYNTHESIS PROTEIN"/>
    <property type="match status" value="1"/>
</dbReference>
<sequence length="462" mass="52521">MVKFANQFFNLISKLKSSQFFRQIFVTLLGNGLGFAIGFLLTPVISRLYPPEAYGLFSIINSIVAVLVMLSTLNYTNAIVLPKSNHKFYRLIQISFFLVLITSVLLVLILLLFEDFFAENIELPVSDVWLYMIPVLVFLSGVFQILNSWSIKNGEFKSISKSKFVGILSGKSVAILIGFIKPFNYVGILIGELIGKFFFISLLLNKRVIRRTKFILTNLNLSKIKEVAVEYKRYPLFALPANWLQALILQIPVYFLSHYFDLESVGYYSMANGLLIIPLNVLGNSVASVFMKRAVDLQYVKERLARETENLYFKLLYVVIVPFAVLFIYGENIFTILLGDQWGTSGELASIMTVYFVFQTCAIPISLIYMVKQKEKQFLYFQIVSVLIVLTSLFLSLDFSSLMISMKFYAGANVLVYLIGIYMTFSFVGKSNKSILFIIGKSILVISMAFSIVWGISYLFNL</sequence>
<feature type="transmembrane region" description="Helical" evidence="6">
    <location>
        <begin position="267"/>
        <end position="290"/>
    </location>
</feature>
<evidence type="ECO:0000313" key="8">
    <source>
        <dbReference type="Proteomes" id="UP000559010"/>
    </source>
</evidence>
<evidence type="ECO:0000256" key="1">
    <source>
        <dbReference type="ARBA" id="ARBA00004651"/>
    </source>
</evidence>
<keyword evidence="2" id="KW-1003">Cell membrane</keyword>
<dbReference type="GO" id="GO:0005886">
    <property type="term" value="C:plasma membrane"/>
    <property type="evidence" value="ECO:0007669"/>
    <property type="project" value="UniProtKB-SubCell"/>
</dbReference>
<feature type="transmembrane region" description="Helical" evidence="6">
    <location>
        <begin position="408"/>
        <end position="428"/>
    </location>
</feature>
<evidence type="ECO:0000256" key="6">
    <source>
        <dbReference type="SAM" id="Phobius"/>
    </source>
</evidence>
<evidence type="ECO:0000313" key="7">
    <source>
        <dbReference type="EMBL" id="NMM48805.1"/>
    </source>
</evidence>
<dbReference type="InterPro" id="IPR050833">
    <property type="entry name" value="Poly_Biosynth_Transport"/>
</dbReference>
<dbReference type="PANTHER" id="PTHR30250">
    <property type="entry name" value="PST FAMILY PREDICTED COLANIC ACID TRANSPORTER"/>
    <property type="match status" value="1"/>
</dbReference>
<feature type="transmembrane region" description="Helical" evidence="6">
    <location>
        <begin position="53"/>
        <end position="76"/>
    </location>
</feature>
<evidence type="ECO:0000256" key="5">
    <source>
        <dbReference type="ARBA" id="ARBA00023136"/>
    </source>
</evidence>
<name>A0A848IZU7_9BACT</name>
<keyword evidence="5 6" id="KW-0472">Membrane</keyword>
<feature type="transmembrane region" description="Helical" evidence="6">
    <location>
        <begin position="88"/>
        <end position="113"/>
    </location>
</feature>